<dbReference type="OrthoDB" id="9848901at2"/>
<sequence length="77" mass="7850">MTIAAIGSIGGAFQAASALLGRRVERGDLPVLVMDGETGEDWRAESFGCALDPAFAPGSPYFEAVAAALGEAGYLDT</sequence>
<protein>
    <submittedName>
        <fullName evidence="1">Uncharacterized protein</fullName>
    </submittedName>
</protein>
<accession>A0A509EEB4</accession>
<proteinExistence type="predicted"/>
<dbReference type="RefSeq" id="WP_142583897.1">
    <property type="nucleotide sequence ID" value="NZ_CABFPH010000045.1"/>
</dbReference>
<dbReference type="AlphaFoldDB" id="A0A509EEB4"/>
<name>A0A509EEB4_9HYPH</name>
<evidence type="ECO:0000313" key="2">
    <source>
        <dbReference type="Proteomes" id="UP000410984"/>
    </source>
</evidence>
<keyword evidence="2" id="KW-1185">Reference proteome</keyword>
<dbReference type="Proteomes" id="UP000410984">
    <property type="component" value="Unassembled WGS sequence"/>
</dbReference>
<evidence type="ECO:0000313" key="1">
    <source>
        <dbReference type="EMBL" id="VUD72601.1"/>
    </source>
</evidence>
<reference evidence="1 2" key="1">
    <citation type="submission" date="2019-06" db="EMBL/GenBank/DDBJ databases">
        <authorList>
            <person name="Rodrigo-Torres L."/>
            <person name="Arahal R. D."/>
            <person name="Lucena T."/>
        </authorList>
    </citation>
    <scope>NUCLEOTIDE SEQUENCE [LARGE SCALE GENOMIC DNA]</scope>
    <source>
        <strain evidence="1 2">SB0023/3</strain>
    </source>
</reference>
<dbReference type="EMBL" id="CABFPH010000045">
    <property type="protein sequence ID" value="VUD72601.1"/>
    <property type="molecule type" value="Genomic_DNA"/>
</dbReference>
<organism evidence="1 2">
    <name type="scientific">Methylobacterium symbioticum</name>
    <dbReference type="NCBI Taxonomy" id="2584084"/>
    <lineage>
        <taxon>Bacteria</taxon>
        <taxon>Pseudomonadati</taxon>
        <taxon>Pseudomonadota</taxon>
        <taxon>Alphaproteobacteria</taxon>
        <taxon>Hyphomicrobiales</taxon>
        <taxon>Methylobacteriaceae</taxon>
        <taxon>Methylobacterium</taxon>
    </lineage>
</organism>
<gene>
    <name evidence="1" type="ORF">MET9862_03201</name>
</gene>